<dbReference type="eggNOG" id="COG3706">
    <property type="taxonomic scope" value="Bacteria"/>
</dbReference>
<dbReference type="InterPro" id="IPR050469">
    <property type="entry name" value="Diguanylate_Cyclase"/>
</dbReference>
<dbReference type="PANTHER" id="PTHR45138:SF9">
    <property type="entry name" value="DIGUANYLATE CYCLASE DGCM-RELATED"/>
    <property type="match status" value="1"/>
</dbReference>
<feature type="domain" description="GGDEF" evidence="4">
    <location>
        <begin position="219"/>
        <end position="350"/>
    </location>
</feature>
<evidence type="ECO:0000313" key="5">
    <source>
        <dbReference type="EMBL" id="AII14966.1"/>
    </source>
</evidence>
<dbReference type="PROSITE" id="PS50887">
    <property type="entry name" value="GGDEF"/>
    <property type="match status" value="1"/>
</dbReference>
<dbReference type="SUPFAM" id="SSF55073">
    <property type="entry name" value="Nucleotide cyclase"/>
    <property type="match status" value="1"/>
</dbReference>
<evidence type="ECO:0000256" key="2">
    <source>
        <dbReference type="ARBA" id="ARBA00034247"/>
    </source>
</evidence>
<organism evidence="5 6">
    <name type="scientific">Campylobacter iguaniorum</name>
    <dbReference type="NCBI Taxonomy" id="1244531"/>
    <lineage>
        <taxon>Bacteria</taxon>
        <taxon>Pseudomonadati</taxon>
        <taxon>Campylobacterota</taxon>
        <taxon>Epsilonproteobacteria</taxon>
        <taxon>Campylobacterales</taxon>
        <taxon>Campylobacteraceae</taxon>
        <taxon>Campylobacter</taxon>
    </lineage>
</organism>
<dbReference type="InterPro" id="IPR029787">
    <property type="entry name" value="Nucleotide_cyclase"/>
</dbReference>
<feature type="transmembrane region" description="Helical" evidence="3">
    <location>
        <begin position="111"/>
        <end position="130"/>
    </location>
</feature>
<dbReference type="AlphaFoldDB" id="A0A076FAI1"/>
<proteinExistence type="predicted"/>
<dbReference type="GO" id="GO:0043709">
    <property type="term" value="P:cell adhesion involved in single-species biofilm formation"/>
    <property type="evidence" value="ECO:0007669"/>
    <property type="project" value="TreeGrafter"/>
</dbReference>
<dbReference type="SMART" id="SM00267">
    <property type="entry name" value="GGDEF"/>
    <property type="match status" value="1"/>
</dbReference>
<dbReference type="HOGENOM" id="CLU_000445_11_1_7"/>
<dbReference type="GO" id="GO:0052621">
    <property type="term" value="F:diguanylate cyclase activity"/>
    <property type="evidence" value="ECO:0007669"/>
    <property type="project" value="UniProtKB-EC"/>
</dbReference>
<feature type="transmembrane region" description="Helical" evidence="3">
    <location>
        <begin position="75"/>
        <end position="105"/>
    </location>
</feature>
<dbReference type="Pfam" id="PF00990">
    <property type="entry name" value="GGDEF"/>
    <property type="match status" value="1"/>
</dbReference>
<protein>
    <recommendedName>
        <fullName evidence="1">diguanylate cyclase</fullName>
        <ecNumber evidence="1">2.7.7.65</ecNumber>
    </recommendedName>
</protein>
<dbReference type="EMBL" id="CP009043">
    <property type="protein sequence ID" value="AII14966.1"/>
    <property type="molecule type" value="Genomic_DNA"/>
</dbReference>
<comment type="catalytic activity">
    <reaction evidence="2">
        <text>2 GTP = 3',3'-c-di-GMP + 2 diphosphate</text>
        <dbReference type="Rhea" id="RHEA:24898"/>
        <dbReference type="ChEBI" id="CHEBI:33019"/>
        <dbReference type="ChEBI" id="CHEBI:37565"/>
        <dbReference type="ChEBI" id="CHEBI:58805"/>
        <dbReference type="EC" id="2.7.7.65"/>
    </reaction>
</comment>
<reference evidence="6" key="1">
    <citation type="journal article" date="2014" name="Genome Announc.">
        <title>Complete Genome Sequence of Campylobacter iguaniorum Strain 1485ET, Isolated from a Bearded Dragon (Pogona vitticeps).</title>
        <authorList>
            <person name="Gilbert M.J."/>
            <person name="Miller W.G."/>
            <person name="Yee E."/>
            <person name="Kik M."/>
            <person name="Wagenaar J.A."/>
            <person name="Duim B."/>
        </authorList>
    </citation>
    <scope>NUCLEOTIDE SEQUENCE [LARGE SCALE GENOMIC DNA]</scope>
    <source>
        <strain evidence="6">1485E</strain>
    </source>
</reference>
<feature type="transmembrane region" description="Helical" evidence="3">
    <location>
        <begin position="142"/>
        <end position="162"/>
    </location>
</feature>
<dbReference type="KEGG" id="caj:CIG1485E_1132"/>
<dbReference type="Proteomes" id="UP000028486">
    <property type="component" value="Chromosome"/>
</dbReference>
<dbReference type="PANTHER" id="PTHR45138">
    <property type="entry name" value="REGULATORY COMPONENTS OF SENSORY TRANSDUCTION SYSTEM"/>
    <property type="match status" value="1"/>
</dbReference>
<dbReference type="NCBIfam" id="TIGR00254">
    <property type="entry name" value="GGDEF"/>
    <property type="match status" value="1"/>
</dbReference>
<dbReference type="GO" id="GO:0005886">
    <property type="term" value="C:plasma membrane"/>
    <property type="evidence" value="ECO:0007669"/>
    <property type="project" value="TreeGrafter"/>
</dbReference>
<evidence type="ECO:0000256" key="1">
    <source>
        <dbReference type="ARBA" id="ARBA00012528"/>
    </source>
</evidence>
<keyword evidence="3" id="KW-0472">Membrane</keyword>
<evidence type="ECO:0000256" key="3">
    <source>
        <dbReference type="SAM" id="Phobius"/>
    </source>
</evidence>
<dbReference type="GO" id="GO:1902201">
    <property type="term" value="P:negative regulation of bacterial-type flagellum-dependent cell motility"/>
    <property type="evidence" value="ECO:0007669"/>
    <property type="project" value="TreeGrafter"/>
</dbReference>
<keyword evidence="6" id="KW-1185">Reference proteome</keyword>
<evidence type="ECO:0000313" key="6">
    <source>
        <dbReference type="Proteomes" id="UP000028486"/>
    </source>
</evidence>
<feature type="transmembrane region" description="Helical" evidence="3">
    <location>
        <begin position="12"/>
        <end position="30"/>
    </location>
</feature>
<dbReference type="RefSeq" id="WP_197408299.1">
    <property type="nucleotide sequence ID" value="NZ_CP009043.1"/>
</dbReference>
<dbReference type="Gene3D" id="3.30.70.270">
    <property type="match status" value="1"/>
</dbReference>
<dbReference type="InterPro" id="IPR043128">
    <property type="entry name" value="Rev_trsase/Diguanyl_cyclase"/>
</dbReference>
<keyword evidence="3" id="KW-1133">Transmembrane helix</keyword>
<gene>
    <name evidence="5" type="ORF">CIG1485E_1132</name>
</gene>
<accession>A0A076FAI1</accession>
<name>A0A076FAI1_9BACT</name>
<dbReference type="PATRIC" id="fig|1244531.5.peg.1233"/>
<keyword evidence="3" id="KW-0812">Transmembrane</keyword>
<dbReference type="CDD" id="cd01949">
    <property type="entry name" value="GGDEF"/>
    <property type="match status" value="1"/>
</dbReference>
<sequence>MQKAKEELANRVYRKVIILYILVTFFYTILYTYLGITLLLFNNALSFVALLIIYDDIHSPKYEKAISLLVQLSAIYNITCAVLVFGWGYGFELFLLAFIAIHYLFMAKNQYIKFTIIFFQITFYLTLYLMLKDAPKEYGGELFKNIIYIINFSALVFGFLFLHNNLNIIGAINILNLEKEKESYKDIAKYDFLTGLYTRLPMMNIINEILKNLESNKTNSVCIVLCDLDNFKNINDTYGHAFGDKVLSTASASLKSSFSKYGTISRWGGEEFLAVLENQEIDHAKSIIQQARQNIESSKIDNIRITATFGAVYLENPQTNLRLDEIIKNVDELLYVGKNSGKNRLVFKKI</sequence>
<dbReference type="STRING" id="1244531.CIG2463D_1223"/>
<dbReference type="EC" id="2.7.7.65" evidence="1"/>
<evidence type="ECO:0000259" key="4">
    <source>
        <dbReference type="PROSITE" id="PS50887"/>
    </source>
</evidence>
<dbReference type="InterPro" id="IPR000160">
    <property type="entry name" value="GGDEF_dom"/>
</dbReference>